<dbReference type="EMBL" id="WPIN01000003">
    <property type="protein sequence ID" value="MVM29922.1"/>
    <property type="molecule type" value="Genomic_DNA"/>
</dbReference>
<name>A0A7K1S7V0_9BACT</name>
<reference evidence="1 2" key="1">
    <citation type="submission" date="2019-12" db="EMBL/GenBank/DDBJ databases">
        <title>Spirosoma sp. HMF4905 genome sequencing and assembly.</title>
        <authorList>
            <person name="Kang H."/>
            <person name="Cha I."/>
            <person name="Kim H."/>
            <person name="Joh K."/>
        </authorList>
    </citation>
    <scope>NUCLEOTIDE SEQUENCE [LARGE SCALE GENOMIC DNA]</scope>
    <source>
        <strain evidence="1 2">HMF4905</strain>
    </source>
</reference>
<evidence type="ECO:0000313" key="2">
    <source>
        <dbReference type="Proteomes" id="UP000436006"/>
    </source>
</evidence>
<dbReference type="AlphaFoldDB" id="A0A7K1S7V0"/>
<gene>
    <name evidence="1" type="ORF">GO755_07755</name>
</gene>
<sequence length="248" mass="28919">MKSILKLLAVTFSIGIQLTHAQMKSIEIPFNRRGDTTIAYTFVKEDIKKVGLQDLTMDRQALHFRFWITNQAVDIWTTDKQRFEGNLISYTTPYNPEEYKKPKKRKKFYHNSTKIDTTTSRQIYELACSLSIFDIPVQDSIKGWSLGSDGYSVSVEFSTPFRYSFKHYWGPHFQQNVREAHTIDTFYQYLDSTLDMSKEWSSFISKLPKGCYHTGTLSVHCNNRKKRKETPQIKTGNLQCINSASYNK</sequence>
<keyword evidence="2" id="KW-1185">Reference proteome</keyword>
<protein>
    <submittedName>
        <fullName evidence="1">Uncharacterized protein</fullName>
    </submittedName>
</protein>
<dbReference type="Proteomes" id="UP000436006">
    <property type="component" value="Unassembled WGS sequence"/>
</dbReference>
<organism evidence="1 2">
    <name type="scientific">Spirosoma arboris</name>
    <dbReference type="NCBI Taxonomy" id="2682092"/>
    <lineage>
        <taxon>Bacteria</taxon>
        <taxon>Pseudomonadati</taxon>
        <taxon>Bacteroidota</taxon>
        <taxon>Cytophagia</taxon>
        <taxon>Cytophagales</taxon>
        <taxon>Cytophagaceae</taxon>
        <taxon>Spirosoma</taxon>
    </lineage>
</organism>
<comment type="caution">
    <text evidence="1">The sequence shown here is derived from an EMBL/GenBank/DDBJ whole genome shotgun (WGS) entry which is preliminary data.</text>
</comment>
<dbReference type="RefSeq" id="WP_157584185.1">
    <property type="nucleotide sequence ID" value="NZ_WPIN01000003.1"/>
</dbReference>
<accession>A0A7K1S7V0</accession>
<proteinExistence type="predicted"/>
<evidence type="ECO:0000313" key="1">
    <source>
        <dbReference type="EMBL" id="MVM29922.1"/>
    </source>
</evidence>